<proteinExistence type="predicted"/>
<reference evidence="2" key="1">
    <citation type="submission" date="2022-07" db="EMBL/GenBank/DDBJ databases">
        <title>The genome of Lyophyllum shimeji provides insight into the initial evolution of ectomycorrhizal fungal genome.</title>
        <authorList>
            <person name="Kobayashi Y."/>
            <person name="Shibata T."/>
            <person name="Hirakawa H."/>
            <person name="Shigenobu S."/>
            <person name="Nishiyama T."/>
            <person name="Yamada A."/>
            <person name="Hasebe M."/>
            <person name="Kawaguchi M."/>
        </authorList>
    </citation>
    <scope>NUCLEOTIDE SEQUENCE</scope>
    <source>
        <strain evidence="2">AT787</strain>
    </source>
</reference>
<evidence type="ECO:0000313" key="2">
    <source>
        <dbReference type="EMBL" id="GLB41160.1"/>
    </source>
</evidence>
<comment type="caution">
    <text evidence="2">The sequence shown here is derived from an EMBL/GenBank/DDBJ whole genome shotgun (WGS) entry which is preliminary data.</text>
</comment>
<evidence type="ECO:0000313" key="3">
    <source>
        <dbReference type="Proteomes" id="UP001063166"/>
    </source>
</evidence>
<accession>A0A9P3PR38</accession>
<protein>
    <submittedName>
        <fullName evidence="2">Uncharacterized protein</fullName>
    </submittedName>
</protein>
<evidence type="ECO:0000256" key="1">
    <source>
        <dbReference type="SAM" id="MobiDB-lite"/>
    </source>
</evidence>
<dbReference type="EMBL" id="BRPK01000009">
    <property type="protein sequence ID" value="GLB41160.1"/>
    <property type="molecule type" value="Genomic_DNA"/>
</dbReference>
<organism evidence="2 3">
    <name type="scientific">Lyophyllum shimeji</name>
    <name type="common">Hon-shimeji</name>
    <name type="synonym">Tricholoma shimeji</name>
    <dbReference type="NCBI Taxonomy" id="47721"/>
    <lineage>
        <taxon>Eukaryota</taxon>
        <taxon>Fungi</taxon>
        <taxon>Dikarya</taxon>
        <taxon>Basidiomycota</taxon>
        <taxon>Agaricomycotina</taxon>
        <taxon>Agaricomycetes</taxon>
        <taxon>Agaricomycetidae</taxon>
        <taxon>Agaricales</taxon>
        <taxon>Tricholomatineae</taxon>
        <taxon>Lyophyllaceae</taxon>
        <taxon>Lyophyllum</taxon>
    </lineage>
</organism>
<keyword evidence="3" id="KW-1185">Reference proteome</keyword>
<dbReference type="AlphaFoldDB" id="A0A9P3PR38"/>
<gene>
    <name evidence="2" type="ORF">LshimejAT787_0903750</name>
</gene>
<name>A0A9P3PR38_LYOSH</name>
<dbReference type="Proteomes" id="UP001063166">
    <property type="component" value="Unassembled WGS sequence"/>
</dbReference>
<feature type="region of interest" description="Disordered" evidence="1">
    <location>
        <begin position="1"/>
        <end position="24"/>
    </location>
</feature>
<sequence length="118" mass="13286">MFKSARFGIRAGNSPGSPPQTQAASPYFDPLYLRFRTKIGRLWIANRKAIHRFGLEIIMNRSRLLVDSTDPSSLSAPDIWKGFNTFYPNTFVVSFQTPNAANDLDASFLSLRELATSR</sequence>